<feature type="transmembrane region" description="Helical" evidence="11">
    <location>
        <begin position="371"/>
        <end position="396"/>
    </location>
</feature>
<keyword evidence="7 11" id="KW-1133">Transmembrane helix</keyword>
<evidence type="ECO:0000256" key="4">
    <source>
        <dbReference type="ARBA" id="ARBA00022475"/>
    </source>
</evidence>
<feature type="transmembrane region" description="Helical" evidence="11">
    <location>
        <begin position="190"/>
        <end position="214"/>
    </location>
</feature>
<dbReference type="Pfam" id="PF07690">
    <property type="entry name" value="MFS_1"/>
    <property type="match status" value="1"/>
</dbReference>
<dbReference type="GO" id="GO:0015293">
    <property type="term" value="F:symporter activity"/>
    <property type="evidence" value="ECO:0007669"/>
    <property type="project" value="UniProtKB-KW"/>
</dbReference>
<gene>
    <name evidence="13" type="ORF">FYL25_08590</name>
</gene>
<feature type="transmembrane region" description="Helical" evidence="11">
    <location>
        <begin position="440"/>
        <end position="458"/>
    </location>
</feature>
<name>A0A6N9ITM9_9LACO</name>
<evidence type="ECO:0000256" key="1">
    <source>
        <dbReference type="ARBA" id="ARBA00004651"/>
    </source>
</evidence>
<dbReference type="PANTHER" id="PTHR43045">
    <property type="entry name" value="SHIKIMATE TRANSPORTER"/>
    <property type="match status" value="1"/>
</dbReference>
<protein>
    <recommendedName>
        <fullName evidence="10">Putative proline/betaine transporter</fullName>
    </recommendedName>
</protein>
<feature type="transmembrane region" description="Helical" evidence="11">
    <location>
        <begin position="280"/>
        <end position="304"/>
    </location>
</feature>
<evidence type="ECO:0000256" key="10">
    <source>
        <dbReference type="ARBA" id="ARBA00039918"/>
    </source>
</evidence>
<feature type="transmembrane region" description="Helical" evidence="11">
    <location>
        <begin position="408"/>
        <end position="428"/>
    </location>
</feature>
<evidence type="ECO:0000256" key="8">
    <source>
        <dbReference type="ARBA" id="ARBA00023136"/>
    </source>
</evidence>
<keyword evidence="3" id="KW-0813">Transport</keyword>
<evidence type="ECO:0000256" key="3">
    <source>
        <dbReference type="ARBA" id="ARBA00022448"/>
    </source>
</evidence>
<keyword evidence="5 11" id="KW-0812">Transmembrane</keyword>
<feature type="transmembrane region" description="Helical" evidence="11">
    <location>
        <begin position="346"/>
        <end position="365"/>
    </location>
</feature>
<comment type="subcellular location">
    <subcellularLocation>
        <location evidence="1">Cell membrane</location>
        <topology evidence="1">Multi-pass membrane protein</topology>
    </subcellularLocation>
</comment>
<dbReference type="Proteomes" id="UP000471678">
    <property type="component" value="Unassembled WGS sequence"/>
</dbReference>
<feature type="transmembrane region" description="Helical" evidence="11">
    <location>
        <begin position="127"/>
        <end position="144"/>
    </location>
</feature>
<dbReference type="CDD" id="cd17369">
    <property type="entry name" value="MFS_ShiA_like"/>
    <property type="match status" value="1"/>
</dbReference>
<feature type="transmembrane region" description="Helical" evidence="11">
    <location>
        <begin position="53"/>
        <end position="71"/>
    </location>
</feature>
<comment type="function">
    <text evidence="9">May be a proton symporter involved in the uptake of osmolytes such as proline and glycine betaine.</text>
</comment>
<keyword evidence="6" id="KW-0769">Symport</keyword>
<feature type="transmembrane region" description="Helical" evidence="11">
    <location>
        <begin position="83"/>
        <end position="106"/>
    </location>
</feature>
<organism evidence="13 14">
    <name type="scientific">Ligilactobacillus salivarius</name>
    <dbReference type="NCBI Taxonomy" id="1624"/>
    <lineage>
        <taxon>Bacteria</taxon>
        <taxon>Bacillati</taxon>
        <taxon>Bacillota</taxon>
        <taxon>Bacilli</taxon>
        <taxon>Lactobacillales</taxon>
        <taxon>Lactobacillaceae</taxon>
        <taxon>Ligilactobacillus</taxon>
    </lineage>
</organism>
<dbReference type="PROSITE" id="PS50850">
    <property type="entry name" value="MFS"/>
    <property type="match status" value="1"/>
</dbReference>
<reference evidence="13 14" key="1">
    <citation type="journal article" date="2020" name="Food Funct.">
        <title>Screening of Lactobacillus salivarius strains from the feces of Chinese populations and the evaluation of their effects against intestinal inflammation in mice.</title>
        <authorList>
            <person name="Zhai Q."/>
            <person name="Shen X."/>
            <person name="Cen S."/>
            <person name="Zhang C."/>
            <person name="Tian F."/>
            <person name="Zhao J."/>
            <person name="Zhang H."/>
            <person name="Xue Y."/>
            <person name="Chen W."/>
        </authorList>
    </citation>
    <scope>NUCLEOTIDE SEQUENCE [LARGE SCALE GENOMIC DNA]</scope>
    <source>
        <strain evidence="13 14">FYNDL5_1.scaf</strain>
    </source>
</reference>
<evidence type="ECO:0000256" key="5">
    <source>
        <dbReference type="ARBA" id="ARBA00022692"/>
    </source>
</evidence>
<evidence type="ECO:0000313" key="13">
    <source>
        <dbReference type="EMBL" id="MYY65447.1"/>
    </source>
</evidence>
<evidence type="ECO:0000256" key="7">
    <source>
        <dbReference type="ARBA" id="ARBA00022989"/>
    </source>
</evidence>
<comment type="caution">
    <text evidence="13">The sequence shown here is derived from an EMBL/GenBank/DDBJ whole genome shotgun (WGS) entry which is preliminary data.</text>
</comment>
<dbReference type="Gene3D" id="1.20.1250.20">
    <property type="entry name" value="MFS general substrate transporter like domains"/>
    <property type="match status" value="2"/>
</dbReference>
<keyword evidence="4" id="KW-1003">Cell membrane</keyword>
<dbReference type="FunFam" id="1.20.1250.20:FF:000001">
    <property type="entry name" value="Dicarboxylate MFS transporter"/>
    <property type="match status" value="1"/>
</dbReference>
<evidence type="ECO:0000256" key="11">
    <source>
        <dbReference type="SAM" id="Phobius"/>
    </source>
</evidence>
<dbReference type="EMBL" id="VSUB01000012">
    <property type="protein sequence ID" value="MYY65447.1"/>
    <property type="molecule type" value="Genomic_DNA"/>
</dbReference>
<feature type="domain" description="Major facilitator superfamily (MFS) profile" evidence="12">
    <location>
        <begin position="53"/>
        <end position="463"/>
    </location>
</feature>
<feature type="transmembrane region" description="Helical" evidence="11">
    <location>
        <begin position="150"/>
        <end position="169"/>
    </location>
</feature>
<evidence type="ECO:0000259" key="12">
    <source>
        <dbReference type="PROSITE" id="PS50850"/>
    </source>
</evidence>
<sequence>MRVGVSKTLVTIHHSHQRFFVCFVEKFFRMDVTSMESVESTNFKVEKDPVKTVIAASMVGTAIEFFDFYAYGTAAAAYFPKIFFPAMTPLIATMLSLLTFGVAFVARPVGSFVFGHFGDKMGRKKTLVVSLLLMGLSTVLIGFLPGYRTLGVSAVLLLCLLRFVQGVGLGGEWSGAVLVATENAPKEKRALYGSFPELGAPIGFFLCNGLFFSLESFLSPAQMMSFGWRIPFWASAVLVVVGLYVRHKLQETPLFRLAQEKAEVSHSPLKIVLKHHWKQILQGTFIMGSTYAFFFTLTTWSLSYATTALGFGHQEFLFLLMMAIVIFAAMILLSCLYADKVGRKSVLLWTTVALLVFSFVFPVLLKGQHNMVGMLTFLGVGFVIMGTLYGPVGALLPELFPTNVRYSGAGIAYNMAAVVGAALAPSVTTWCISKFGLMSAGYYMGALAVLAVVALVLTKETKDMDFSK</sequence>
<comment type="similarity">
    <text evidence="2">Belongs to the major facilitator superfamily. Metabolite:H+ Symporter (MHS) family (TC 2.A.1.6) family.</text>
</comment>
<proteinExistence type="inferred from homology"/>
<dbReference type="InterPro" id="IPR011701">
    <property type="entry name" value="MFS"/>
</dbReference>
<evidence type="ECO:0000313" key="14">
    <source>
        <dbReference type="Proteomes" id="UP000471678"/>
    </source>
</evidence>
<feature type="transmembrane region" description="Helical" evidence="11">
    <location>
        <begin position="226"/>
        <end position="245"/>
    </location>
</feature>
<dbReference type="SUPFAM" id="SSF103473">
    <property type="entry name" value="MFS general substrate transporter"/>
    <property type="match status" value="1"/>
</dbReference>
<evidence type="ECO:0000256" key="9">
    <source>
        <dbReference type="ARBA" id="ARBA00037295"/>
    </source>
</evidence>
<dbReference type="AlphaFoldDB" id="A0A6N9ITM9"/>
<feature type="transmembrane region" description="Helical" evidence="11">
    <location>
        <begin position="316"/>
        <end position="339"/>
    </location>
</feature>
<evidence type="ECO:0000256" key="2">
    <source>
        <dbReference type="ARBA" id="ARBA00008240"/>
    </source>
</evidence>
<keyword evidence="8 11" id="KW-0472">Membrane</keyword>
<dbReference type="GO" id="GO:0005886">
    <property type="term" value="C:plasma membrane"/>
    <property type="evidence" value="ECO:0007669"/>
    <property type="project" value="UniProtKB-SubCell"/>
</dbReference>
<dbReference type="PANTHER" id="PTHR43045:SF2">
    <property type="entry name" value="INNER MEMBRANE METABOLITE TRANSPORT PROTEIN YHJE"/>
    <property type="match status" value="1"/>
</dbReference>
<evidence type="ECO:0000256" key="6">
    <source>
        <dbReference type="ARBA" id="ARBA00022847"/>
    </source>
</evidence>
<dbReference type="InterPro" id="IPR036259">
    <property type="entry name" value="MFS_trans_sf"/>
</dbReference>
<dbReference type="InterPro" id="IPR020846">
    <property type="entry name" value="MFS_dom"/>
</dbReference>
<accession>A0A6N9ITM9</accession>